<dbReference type="PANTHER" id="PTHR10000:SF8">
    <property type="entry name" value="HAD SUPERFAMILY HYDROLASE-LIKE, TYPE 3"/>
    <property type="match status" value="1"/>
</dbReference>
<accession>A0AAU7DVK1</accession>
<name>A0AAU7DVK1_9MICO</name>
<dbReference type="AlphaFoldDB" id="A0AAU7DVK1"/>
<dbReference type="GO" id="GO:0005829">
    <property type="term" value="C:cytosol"/>
    <property type="evidence" value="ECO:0007669"/>
    <property type="project" value="TreeGrafter"/>
</dbReference>
<dbReference type="GO" id="GO:0000287">
    <property type="term" value="F:magnesium ion binding"/>
    <property type="evidence" value="ECO:0007669"/>
    <property type="project" value="TreeGrafter"/>
</dbReference>
<evidence type="ECO:0000313" key="1">
    <source>
        <dbReference type="EMBL" id="XBH21047.1"/>
    </source>
</evidence>
<reference evidence="1" key="1">
    <citation type="submission" date="2024-02" db="EMBL/GenBank/DDBJ databases">
        <title>Tomenella chthoni gen. nov. sp. nov., a member of the family Jonesiaceae isolated from bat guano.</title>
        <authorList>
            <person name="Miller S.L."/>
            <person name="King J."/>
            <person name="Sankaranarayanan K."/>
            <person name="Lawson P.A."/>
        </authorList>
    </citation>
    <scope>NUCLEOTIDE SEQUENCE</scope>
    <source>
        <strain evidence="1">BS-20</strain>
    </source>
</reference>
<proteinExistence type="predicted"/>
<dbReference type="Gene3D" id="3.30.1240.10">
    <property type="match status" value="1"/>
</dbReference>
<dbReference type="NCBIfam" id="TIGR01484">
    <property type="entry name" value="HAD-SF-IIB"/>
    <property type="match status" value="1"/>
</dbReference>
<keyword evidence="1" id="KW-0378">Hydrolase</keyword>
<protein>
    <submittedName>
        <fullName evidence="1">HAD family hydrolase</fullName>
        <ecNumber evidence="1">3.1.3.-</ecNumber>
    </submittedName>
</protein>
<dbReference type="EMBL" id="CP146203">
    <property type="protein sequence ID" value="XBH21047.1"/>
    <property type="molecule type" value="Genomic_DNA"/>
</dbReference>
<sequence length="290" mass="31024">MNLQASSGFSQSRLDAPALSVANARTATKLVGLDIDGTIMTADGFISEAVREHITQLSRDGHHVVLSTGRPLVALLPVLEELKISQGWAVGSNGSVTIQLDQQLPGGYQIEHSVLFSARDAVTALAQYMPDAVIGLENIGRGYYINEDFGNSKLSGEHTVHSLAELQQMQTTRVVVARADHAAKEFSAAVAKLGLRDTYYSVADVHWMDLAPEGMTKAYALERLRKKLGVLKQETVAVGDAENDIEMLAWAHRGVAMGNSDAAVVAAANEVTYGIGDDGLEPILASLRSN</sequence>
<dbReference type="GO" id="GO:0016791">
    <property type="term" value="F:phosphatase activity"/>
    <property type="evidence" value="ECO:0007669"/>
    <property type="project" value="TreeGrafter"/>
</dbReference>
<dbReference type="PANTHER" id="PTHR10000">
    <property type="entry name" value="PHOSPHOSERINE PHOSPHATASE"/>
    <property type="match status" value="1"/>
</dbReference>
<organism evidence="1">
    <name type="scientific">Jonesiaceae bacterium BS-20</name>
    <dbReference type="NCBI Taxonomy" id="3120821"/>
    <lineage>
        <taxon>Bacteria</taxon>
        <taxon>Bacillati</taxon>
        <taxon>Actinomycetota</taxon>
        <taxon>Actinomycetes</taxon>
        <taxon>Micrococcales</taxon>
        <taxon>Jonesiaceae</taxon>
    </lineage>
</organism>
<dbReference type="EC" id="3.1.3.-" evidence="1"/>
<dbReference type="PROSITE" id="PS01229">
    <property type="entry name" value="COF_2"/>
    <property type="match status" value="1"/>
</dbReference>
<dbReference type="Pfam" id="PF08282">
    <property type="entry name" value="Hydrolase_3"/>
    <property type="match status" value="1"/>
</dbReference>
<dbReference type="Gene3D" id="3.40.50.1000">
    <property type="entry name" value="HAD superfamily/HAD-like"/>
    <property type="match status" value="1"/>
</dbReference>
<dbReference type="SUPFAM" id="SSF56784">
    <property type="entry name" value="HAD-like"/>
    <property type="match status" value="1"/>
</dbReference>
<dbReference type="InterPro" id="IPR036412">
    <property type="entry name" value="HAD-like_sf"/>
</dbReference>
<dbReference type="InterPro" id="IPR023214">
    <property type="entry name" value="HAD_sf"/>
</dbReference>
<gene>
    <name evidence="1" type="ORF">V5R04_12615</name>
</gene>
<dbReference type="InterPro" id="IPR006379">
    <property type="entry name" value="HAD-SF_hydro_IIB"/>
</dbReference>